<comment type="caution">
    <text evidence="7">The sequence shown here is derived from an EMBL/GenBank/DDBJ whole genome shotgun (WGS) entry which is preliminary data.</text>
</comment>
<evidence type="ECO:0000313" key="7">
    <source>
        <dbReference type="EMBL" id="KAB1649975.1"/>
    </source>
</evidence>
<evidence type="ECO:0000256" key="4">
    <source>
        <dbReference type="RuleBase" id="RU003345"/>
    </source>
</evidence>
<dbReference type="FunFam" id="3.40.605.10:FF:000007">
    <property type="entry name" value="NAD/NADP-dependent betaine aldehyde dehydrogenase"/>
    <property type="match status" value="1"/>
</dbReference>
<evidence type="ECO:0000256" key="3">
    <source>
        <dbReference type="PROSITE-ProRule" id="PRU10007"/>
    </source>
</evidence>
<dbReference type="PANTHER" id="PTHR42804">
    <property type="entry name" value="ALDEHYDE DEHYDROGENASE"/>
    <property type="match status" value="1"/>
</dbReference>
<dbReference type="InterPro" id="IPR016161">
    <property type="entry name" value="Ald_DH/histidinol_DH"/>
</dbReference>
<name>A0A6H9WTF7_9MICO</name>
<feature type="active site" evidence="3">
    <location>
        <position position="273"/>
    </location>
</feature>
<evidence type="ECO:0000256" key="1">
    <source>
        <dbReference type="ARBA" id="ARBA00009986"/>
    </source>
</evidence>
<dbReference type="PANTHER" id="PTHR42804:SF1">
    <property type="entry name" value="ALDEHYDE DEHYDROGENASE-RELATED"/>
    <property type="match status" value="1"/>
</dbReference>
<dbReference type="Gene3D" id="3.40.605.10">
    <property type="entry name" value="Aldehyde Dehydrogenase, Chain A, domain 1"/>
    <property type="match status" value="1"/>
</dbReference>
<dbReference type="SUPFAM" id="SSF53720">
    <property type="entry name" value="ALDH-like"/>
    <property type="match status" value="1"/>
</dbReference>
<keyword evidence="8" id="KW-1185">Reference proteome</keyword>
<dbReference type="InterPro" id="IPR016162">
    <property type="entry name" value="Ald_DH_N"/>
</dbReference>
<sequence>MTAVDSTAPSNEAATPARSHADIAETLPYRHVTDFGRGEIGDRDLIEVIDPTTGQAWGSAPVGTPDDVDVAVAAARAALPAWAALRPSDRAEYLRRIADGIERRAEEIAHTTTLENGAPIAETGGAAMGAALLLRTVAGLAPHFEAPDVRTIDGVPVESLVRRVPYGVAGLIVPWNYPVHLVVSKLASALLAGCTVVIKPAPSTPLSVRYVLDAAVEAGLPDGAVTLVTGGNETGEALVRHPGVDKIAFTGSTAAGRRIAAICGELLRPVTLELGGKSASVVLPDADLDVVAEQLLPVSLRNTGQTCFASTRIIATRENYDRVVDVVAATVRGLRVGDPLDPATHLGPLASSIQRERVMGFVRTGIDEGARVVLGGDVPPPVEGGAFVAPTVFADVDPGARIAQEEIFGPVLTVHVAESIEHAIDIANATSYGLGGAVFGTDEDAAAAVAARIDTGTIGVNGYGGSFLAPFGGRRDSGMGAEFGIEGVSAYLATQTLHRPAH</sequence>
<protein>
    <submittedName>
        <fullName evidence="7">Aldehyde dehydrogenase family protein</fullName>
    </submittedName>
</protein>
<dbReference type="AlphaFoldDB" id="A0A6H9WTF7"/>
<gene>
    <name evidence="7" type="ORF">F8O04_07080</name>
</gene>
<dbReference type="InterPro" id="IPR029510">
    <property type="entry name" value="Ald_DH_CS_GLU"/>
</dbReference>
<dbReference type="PROSITE" id="PS00687">
    <property type="entry name" value="ALDEHYDE_DEHYDR_GLU"/>
    <property type="match status" value="1"/>
</dbReference>
<dbReference type="RefSeq" id="WP_158028559.1">
    <property type="nucleotide sequence ID" value="NZ_BMHG01000001.1"/>
</dbReference>
<feature type="compositionally biased region" description="Polar residues" evidence="5">
    <location>
        <begin position="1"/>
        <end position="13"/>
    </location>
</feature>
<accession>A0A6H9WTF7</accession>
<dbReference type="Proteomes" id="UP000431744">
    <property type="component" value="Unassembled WGS sequence"/>
</dbReference>
<evidence type="ECO:0000259" key="6">
    <source>
        <dbReference type="Pfam" id="PF00171"/>
    </source>
</evidence>
<reference evidence="7 8" key="1">
    <citation type="submission" date="2019-09" db="EMBL/GenBank/DDBJ databases">
        <title>Phylogeny of genus Pseudoclavibacter and closely related genus.</title>
        <authorList>
            <person name="Li Y."/>
        </authorList>
    </citation>
    <scope>NUCLEOTIDE SEQUENCE [LARGE SCALE GENOMIC DNA]</scope>
    <source>
        <strain evidence="7 8">EGI 60007</strain>
    </source>
</reference>
<dbReference type="Gene3D" id="3.40.309.10">
    <property type="entry name" value="Aldehyde Dehydrogenase, Chain A, domain 2"/>
    <property type="match status" value="1"/>
</dbReference>
<evidence type="ECO:0000256" key="2">
    <source>
        <dbReference type="ARBA" id="ARBA00023002"/>
    </source>
</evidence>
<proteinExistence type="inferred from homology"/>
<evidence type="ECO:0000313" key="8">
    <source>
        <dbReference type="Proteomes" id="UP000431744"/>
    </source>
</evidence>
<feature type="domain" description="Aldehyde dehydrogenase" evidence="6">
    <location>
        <begin position="45"/>
        <end position="496"/>
    </location>
</feature>
<keyword evidence="2 4" id="KW-0560">Oxidoreductase</keyword>
<dbReference type="InterPro" id="IPR016163">
    <property type="entry name" value="Ald_DH_C"/>
</dbReference>
<dbReference type="EMBL" id="WBJY01000001">
    <property type="protein sequence ID" value="KAB1649975.1"/>
    <property type="molecule type" value="Genomic_DNA"/>
</dbReference>
<comment type="similarity">
    <text evidence="1 4">Belongs to the aldehyde dehydrogenase family.</text>
</comment>
<feature type="region of interest" description="Disordered" evidence="5">
    <location>
        <begin position="1"/>
        <end position="22"/>
    </location>
</feature>
<organism evidence="7 8">
    <name type="scientific">Pseudoclavibacter endophyticus</name>
    <dbReference type="NCBI Taxonomy" id="1778590"/>
    <lineage>
        <taxon>Bacteria</taxon>
        <taxon>Bacillati</taxon>
        <taxon>Actinomycetota</taxon>
        <taxon>Actinomycetes</taxon>
        <taxon>Micrococcales</taxon>
        <taxon>Microbacteriaceae</taxon>
        <taxon>Pseudoclavibacter</taxon>
    </lineage>
</organism>
<evidence type="ECO:0000256" key="5">
    <source>
        <dbReference type="SAM" id="MobiDB-lite"/>
    </source>
</evidence>
<dbReference type="OrthoDB" id="6882680at2"/>
<dbReference type="GO" id="GO:0016620">
    <property type="term" value="F:oxidoreductase activity, acting on the aldehyde or oxo group of donors, NAD or NADP as acceptor"/>
    <property type="evidence" value="ECO:0007669"/>
    <property type="project" value="InterPro"/>
</dbReference>
<dbReference type="Pfam" id="PF00171">
    <property type="entry name" value="Aldedh"/>
    <property type="match status" value="1"/>
</dbReference>
<dbReference type="InterPro" id="IPR015590">
    <property type="entry name" value="Aldehyde_DH_dom"/>
</dbReference>